<dbReference type="PANTHER" id="PTHR30576">
    <property type="entry name" value="COLANIC BIOSYNTHESIS UDP-GLUCOSE LIPID CARRIER TRANSFERASE"/>
    <property type="match status" value="1"/>
</dbReference>
<reference evidence="6 7" key="1">
    <citation type="journal article" date="2017" name="Int. J. Syst. Evol. Microbiol.">
        <title>Gemmobacter straminiformis sp. nov., isolated from an artificial fountain.</title>
        <authorList>
            <person name="Kang J.Y."/>
            <person name="Kim M.J."/>
            <person name="Chun J."/>
            <person name="Son K.P."/>
            <person name="Jahng K.Y."/>
        </authorList>
    </citation>
    <scope>NUCLEOTIDE SEQUENCE [LARGE SCALE GENOMIC DNA]</scope>
    <source>
        <strain evidence="6 7">CAM-8</strain>
    </source>
</reference>
<sequence>MVYFPGDRFQSKGVSPGRSASAKRSPPVGRPDTGLSFKYRAFDLAIAIVALPAIALLVIILFLVVKLDNPRAPAFFLQTRYGKDGKPFRIVKMRTMVPDAESLKADLCGQPLAQAAGFKMKDDPRITRPGRWMRKTYLDELPQIWNVICGHMSFVGPRANSCPPQHLEPWQRARLAVRPGITGTWQVMRDKPTDFVERCKIDLDYIASKSLRGDIRVLFDTALVALVRRTGV</sequence>
<dbReference type="RefSeq" id="WP_185796847.1">
    <property type="nucleotide sequence ID" value="NZ_JACLQD010000002.1"/>
</dbReference>
<protein>
    <submittedName>
        <fullName evidence="6">Sugar transferase</fullName>
    </submittedName>
</protein>
<dbReference type="PANTHER" id="PTHR30576:SF10">
    <property type="entry name" value="SLL5057 PROTEIN"/>
    <property type="match status" value="1"/>
</dbReference>
<organism evidence="6 7">
    <name type="scientific">Paragemmobacter straminiformis</name>
    <dbReference type="NCBI Taxonomy" id="2045119"/>
    <lineage>
        <taxon>Bacteria</taxon>
        <taxon>Pseudomonadati</taxon>
        <taxon>Pseudomonadota</taxon>
        <taxon>Alphaproteobacteria</taxon>
        <taxon>Rhodobacterales</taxon>
        <taxon>Paracoccaceae</taxon>
        <taxon>Paragemmobacter</taxon>
    </lineage>
</organism>
<evidence type="ECO:0000259" key="5">
    <source>
        <dbReference type="Pfam" id="PF02397"/>
    </source>
</evidence>
<feature type="transmembrane region" description="Helical" evidence="4">
    <location>
        <begin position="44"/>
        <end position="65"/>
    </location>
</feature>
<evidence type="ECO:0000256" key="1">
    <source>
        <dbReference type="ARBA" id="ARBA00006464"/>
    </source>
</evidence>
<evidence type="ECO:0000313" key="6">
    <source>
        <dbReference type="EMBL" id="MBC2835222.1"/>
    </source>
</evidence>
<feature type="domain" description="Bacterial sugar transferase" evidence="5">
    <location>
        <begin position="40"/>
        <end position="226"/>
    </location>
</feature>
<comment type="similarity">
    <text evidence="1">Belongs to the bacterial sugar transferase family.</text>
</comment>
<keyword evidence="7" id="KW-1185">Reference proteome</keyword>
<keyword evidence="4" id="KW-0472">Membrane</keyword>
<dbReference type="EMBL" id="JACLQD010000002">
    <property type="protein sequence ID" value="MBC2835222.1"/>
    <property type="molecule type" value="Genomic_DNA"/>
</dbReference>
<feature type="region of interest" description="Disordered" evidence="3">
    <location>
        <begin position="1"/>
        <end position="30"/>
    </location>
</feature>
<dbReference type="Pfam" id="PF02397">
    <property type="entry name" value="Bac_transf"/>
    <property type="match status" value="1"/>
</dbReference>
<accession>A0A842I515</accession>
<comment type="caution">
    <text evidence="6">The sequence shown here is derived from an EMBL/GenBank/DDBJ whole genome shotgun (WGS) entry which is preliminary data.</text>
</comment>
<keyword evidence="4" id="KW-0812">Transmembrane</keyword>
<dbReference type="Proteomes" id="UP000555411">
    <property type="component" value="Unassembled WGS sequence"/>
</dbReference>
<evidence type="ECO:0000256" key="2">
    <source>
        <dbReference type="ARBA" id="ARBA00023169"/>
    </source>
</evidence>
<dbReference type="InterPro" id="IPR003362">
    <property type="entry name" value="Bact_transf"/>
</dbReference>
<keyword evidence="6" id="KW-0808">Transferase</keyword>
<dbReference type="GO" id="GO:0016780">
    <property type="term" value="F:phosphotransferase activity, for other substituted phosphate groups"/>
    <property type="evidence" value="ECO:0007669"/>
    <property type="project" value="TreeGrafter"/>
</dbReference>
<evidence type="ECO:0000256" key="3">
    <source>
        <dbReference type="SAM" id="MobiDB-lite"/>
    </source>
</evidence>
<evidence type="ECO:0000313" key="7">
    <source>
        <dbReference type="Proteomes" id="UP000555411"/>
    </source>
</evidence>
<evidence type="ECO:0000256" key="4">
    <source>
        <dbReference type="SAM" id="Phobius"/>
    </source>
</evidence>
<proteinExistence type="inferred from homology"/>
<dbReference type="GO" id="GO:0000271">
    <property type="term" value="P:polysaccharide biosynthetic process"/>
    <property type="evidence" value="ECO:0007669"/>
    <property type="project" value="UniProtKB-KW"/>
</dbReference>
<keyword evidence="4" id="KW-1133">Transmembrane helix</keyword>
<keyword evidence="2" id="KW-0270">Exopolysaccharide synthesis</keyword>
<gene>
    <name evidence="6" type="ORF">H7F16_06865</name>
</gene>
<name>A0A842I515_9RHOB</name>
<dbReference type="AlphaFoldDB" id="A0A842I515"/>